<keyword evidence="4" id="KW-1185">Reference proteome</keyword>
<keyword evidence="2" id="KW-0732">Signal</keyword>
<gene>
    <name evidence="3" type="ORF">HK099_007784</name>
</gene>
<comment type="caution">
    <text evidence="3">The sequence shown here is derived from an EMBL/GenBank/DDBJ whole genome shotgun (WGS) entry which is preliminary data.</text>
</comment>
<reference evidence="3" key="1">
    <citation type="submission" date="2020-05" db="EMBL/GenBank/DDBJ databases">
        <title>Phylogenomic resolution of chytrid fungi.</title>
        <authorList>
            <person name="Stajich J.E."/>
            <person name="Amses K."/>
            <person name="Simmons R."/>
            <person name="Seto K."/>
            <person name="Myers J."/>
            <person name="Bonds A."/>
            <person name="Quandt C.A."/>
            <person name="Barry K."/>
            <person name="Liu P."/>
            <person name="Grigoriev I."/>
            <person name="Longcore J.E."/>
            <person name="James T.Y."/>
        </authorList>
    </citation>
    <scope>NUCLEOTIDE SEQUENCE</scope>
    <source>
        <strain evidence="3">JEL0476</strain>
    </source>
</reference>
<sequence length="186" mass="19819">MKFSTTIFLAFFFAETQCAIKDERTNTIKDQLKEFCDTKPESVDGTNCGSLKGAFSKAILAAAGFGGKECERTKIANQFVNAFPAFDQQLAANMCVTPVNQVFNVPAEIPCTSEKFIGNATPSFGEFGKVVQNNGEGAAPVGAVGPSSNSKKKDNSVNNETSGASQTRAEKKAAKKAKKASKQEKK</sequence>
<dbReference type="Proteomes" id="UP001211065">
    <property type="component" value="Unassembled WGS sequence"/>
</dbReference>
<name>A0AAD5U8V7_9FUNG</name>
<dbReference type="EMBL" id="JADGJW010000079">
    <property type="protein sequence ID" value="KAJ3224847.1"/>
    <property type="molecule type" value="Genomic_DNA"/>
</dbReference>
<accession>A0AAD5U8V7</accession>
<proteinExistence type="predicted"/>
<feature type="compositionally biased region" description="Low complexity" evidence="1">
    <location>
        <begin position="137"/>
        <end position="149"/>
    </location>
</feature>
<feature type="chain" id="PRO_5041949251" evidence="2">
    <location>
        <begin position="19"/>
        <end position="186"/>
    </location>
</feature>
<evidence type="ECO:0000256" key="2">
    <source>
        <dbReference type="SAM" id="SignalP"/>
    </source>
</evidence>
<organism evidence="3 4">
    <name type="scientific">Clydaea vesicula</name>
    <dbReference type="NCBI Taxonomy" id="447962"/>
    <lineage>
        <taxon>Eukaryota</taxon>
        <taxon>Fungi</taxon>
        <taxon>Fungi incertae sedis</taxon>
        <taxon>Chytridiomycota</taxon>
        <taxon>Chytridiomycota incertae sedis</taxon>
        <taxon>Chytridiomycetes</taxon>
        <taxon>Lobulomycetales</taxon>
        <taxon>Lobulomycetaceae</taxon>
        <taxon>Clydaea</taxon>
    </lineage>
</organism>
<evidence type="ECO:0000256" key="1">
    <source>
        <dbReference type="SAM" id="MobiDB-lite"/>
    </source>
</evidence>
<feature type="signal peptide" evidence="2">
    <location>
        <begin position="1"/>
        <end position="18"/>
    </location>
</feature>
<evidence type="ECO:0000313" key="4">
    <source>
        <dbReference type="Proteomes" id="UP001211065"/>
    </source>
</evidence>
<dbReference type="AlphaFoldDB" id="A0AAD5U8V7"/>
<evidence type="ECO:0000313" key="3">
    <source>
        <dbReference type="EMBL" id="KAJ3224847.1"/>
    </source>
</evidence>
<protein>
    <submittedName>
        <fullName evidence="3">Uncharacterized protein</fullName>
    </submittedName>
</protein>
<feature type="region of interest" description="Disordered" evidence="1">
    <location>
        <begin position="137"/>
        <end position="186"/>
    </location>
</feature>